<evidence type="ECO:0000256" key="1">
    <source>
        <dbReference type="ARBA" id="ARBA00023125"/>
    </source>
</evidence>
<reference evidence="6" key="1">
    <citation type="submission" date="2013-10" db="EMBL/GenBank/DDBJ databases">
        <authorList>
            <person name="Schartl M."/>
            <person name="Warren W."/>
        </authorList>
    </citation>
    <scope>NUCLEOTIDE SEQUENCE [LARGE SCALE GENOMIC DNA]</scope>
    <source>
        <strain evidence="6">female</strain>
    </source>
</reference>
<dbReference type="Proteomes" id="UP000028760">
    <property type="component" value="Unassembled WGS sequence"/>
</dbReference>
<reference evidence="5" key="3">
    <citation type="submission" date="2025-09" db="UniProtKB">
        <authorList>
            <consortium name="Ensembl"/>
        </authorList>
    </citation>
    <scope>IDENTIFICATION</scope>
</reference>
<dbReference type="Ensembl" id="ENSPFOT00000031622.1">
    <property type="protein sequence ID" value="ENSPFOP00000025409.1"/>
    <property type="gene ID" value="ENSPFOG00000023472.1"/>
</dbReference>
<dbReference type="GO" id="GO:0003677">
    <property type="term" value="F:DNA binding"/>
    <property type="evidence" value="ECO:0007669"/>
    <property type="project" value="UniProtKB-KW"/>
</dbReference>
<accession>A0A096M1W8</accession>
<dbReference type="PROSITE" id="PS51900">
    <property type="entry name" value="CB"/>
    <property type="match status" value="1"/>
</dbReference>
<dbReference type="InterPro" id="IPR011010">
    <property type="entry name" value="DNA_brk_join_enz"/>
</dbReference>
<protein>
    <recommendedName>
        <fullName evidence="4">Core-binding (CB) domain-containing protein</fullName>
    </recommendedName>
</protein>
<evidence type="ECO:0000313" key="6">
    <source>
        <dbReference type="Proteomes" id="UP000028760"/>
    </source>
</evidence>
<dbReference type="eggNOG" id="ENOG502SDY1">
    <property type="taxonomic scope" value="Eukaryota"/>
</dbReference>
<dbReference type="PANTHER" id="PTHR34605:SF3">
    <property type="entry name" value="P CELL-TYPE AGGLUTINATION PROTEIN MAP4-LIKE-RELATED"/>
    <property type="match status" value="1"/>
</dbReference>
<dbReference type="AlphaFoldDB" id="A0A096M1W8"/>
<evidence type="ECO:0000256" key="3">
    <source>
        <dbReference type="SAM" id="MobiDB-lite"/>
    </source>
</evidence>
<evidence type="ECO:0000256" key="2">
    <source>
        <dbReference type="ARBA" id="ARBA00023172"/>
    </source>
</evidence>
<dbReference type="GO" id="GO:0006310">
    <property type="term" value="P:DNA recombination"/>
    <property type="evidence" value="ECO:0007669"/>
    <property type="project" value="UniProtKB-KW"/>
</dbReference>
<proteinExistence type="predicted"/>
<keyword evidence="2" id="KW-0233">DNA recombination</keyword>
<feature type="region of interest" description="Disordered" evidence="3">
    <location>
        <begin position="1"/>
        <end position="24"/>
    </location>
</feature>
<dbReference type="SUPFAM" id="SSF56349">
    <property type="entry name" value="DNA breaking-rejoining enzymes"/>
    <property type="match status" value="1"/>
</dbReference>
<dbReference type="STRING" id="48698.ENSPFOP00000025409"/>
<dbReference type="SUPFAM" id="SSF47823">
    <property type="entry name" value="lambda integrase-like, N-terminal domain"/>
    <property type="match status" value="1"/>
</dbReference>
<dbReference type="InterPro" id="IPR052925">
    <property type="entry name" value="Phage_Integrase-like_Recomb"/>
</dbReference>
<keyword evidence="6" id="KW-1185">Reference proteome</keyword>
<dbReference type="InterPro" id="IPR010998">
    <property type="entry name" value="Integrase_recombinase_N"/>
</dbReference>
<feature type="compositionally biased region" description="Polar residues" evidence="3">
    <location>
        <begin position="1"/>
        <end position="11"/>
    </location>
</feature>
<dbReference type="InterPro" id="IPR013762">
    <property type="entry name" value="Integrase-like_cat_sf"/>
</dbReference>
<feature type="domain" description="Core-binding (CB)" evidence="4">
    <location>
        <begin position="30"/>
        <end position="114"/>
    </location>
</feature>
<dbReference type="PANTHER" id="PTHR34605">
    <property type="entry name" value="PHAGE_INTEGRASE DOMAIN-CONTAINING PROTEIN"/>
    <property type="match status" value="1"/>
</dbReference>
<reference evidence="5" key="2">
    <citation type="submission" date="2025-08" db="UniProtKB">
        <authorList>
            <consortium name="Ensembl"/>
        </authorList>
    </citation>
    <scope>IDENTIFICATION</scope>
</reference>
<keyword evidence="1" id="KW-0238">DNA-binding</keyword>
<name>A0A096M1W8_POEFO</name>
<dbReference type="GeneTree" id="ENSGT00540000072363"/>
<dbReference type="InterPro" id="IPR044068">
    <property type="entry name" value="CB"/>
</dbReference>
<dbReference type="OMA" id="HHIKPSS"/>
<dbReference type="GO" id="GO:0015074">
    <property type="term" value="P:DNA integration"/>
    <property type="evidence" value="ECO:0007669"/>
    <property type="project" value="InterPro"/>
</dbReference>
<dbReference type="Gene3D" id="1.10.150.130">
    <property type="match status" value="1"/>
</dbReference>
<evidence type="ECO:0000259" key="4">
    <source>
        <dbReference type="PROSITE" id="PS51900"/>
    </source>
</evidence>
<evidence type="ECO:0000313" key="5">
    <source>
        <dbReference type="Ensembl" id="ENSPFOP00000025409.1"/>
    </source>
</evidence>
<sequence>FSIPKSLSCSPRQAPVSPAAPRPHARLAAPPLSTLIQTASSYMKAGLAPSTLKTYTHAWLTFVKFCASQHIPHVPVLTSVVLAFITFCYVHRRLKPPYIRSLLAGINFFAKCLQTDFAPSLLSNHSIKLLLRGISKSYLPRPDPRKPITAPILKSLILTVRSSPYSPYVKSLLSSVYLLAFFGFLRLGEFTTPSNAFIPSRDLTISDLKFFPDHYSLYLKHSKGKGPVSVIIARLDCQFCPFLAMFEYALNRHKIYPRSAPLFLTPEGLPMSSSWFLKFLRETLISCNLAPSQYSGHSFRIGAATSAASLGLPSASLQRLGRWSSSAYASYIRPE</sequence>
<organism evidence="5 6">
    <name type="scientific">Poecilia formosa</name>
    <name type="common">Amazon molly</name>
    <name type="synonym">Limia formosa</name>
    <dbReference type="NCBI Taxonomy" id="48698"/>
    <lineage>
        <taxon>Eukaryota</taxon>
        <taxon>Metazoa</taxon>
        <taxon>Chordata</taxon>
        <taxon>Craniata</taxon>
        <taxon>Vertebrata</taxon>
        <taxon>Euteleostomi</taxon>
        <taxon>Actinopterygii</taxon>
        <taxon>Neopterygii</taxon>
        <taxon>Teleostei</taxon>
        <taxon>Neoteleostei</taxon>
        <taxon>Acanthomorphata</taxon>
        <taxon>Ovalentaria</taxon>
        <taxon>Atherinomorphae</taxon>
        <taxon>Cyprinodontiformes</taxon>
        <taxon>Poeciliidae</taxon>
        <taxon>Poeciliinae</taxon>
        <taxon>Poecilia</taxon>
    </lineage>
</organism>
<dbReference type="EMBL" id="AYCK01021419">
    <property type="status" value="NOT_ANNOTATED_CDS"/>
    <property type="molecule type" value="Genomic_DNA"/>
</dbReference>
<dbReference type="Gene3D" id="1.10.443.10">
    <property type="entry name" value="Intergrase catalytic core"/>
    <property type="match status" value="1"/>
</dbReference>